<evidence type="ECO:0000256" key="10">
    <source>
        <dbReference type="ARBA" id="ARBA00023306"/>
    </source>
</evidence>
<evidence type="ECO:0000313" key="16">
    <source>
        <dbReference type="Proteomes" id="UP000422736"/>
    </source>
</evidence>
<evidence type="ECO:0000259" key="14">
    <source>
        <dbReference type="Pfam" id="PF08234"/>
    </source>
</evidence>
<proteinExistence type="inferred from homology"/>
<comment type="subunit">
    <text evidence="3">Component of the NDC80 complex, which consists of NDC80, NUF2, SPC24 and SPC25.</text>
</comment>
<keyword evidence="10 12" id="KW-0131">Cell cycle</keyword>
<protein>
    <recommendedName>
        <fullName evidence="12">Kinetochore protein SPC25</fullName>
    </recommendedName>
</protein>
<evidence type="ECO:0000256" key="13">
    <source>
        <dbReference type="SAM" id="Coils"/>
    </source>
</evidence>
<dbReference type="SUPFAM" id="SSF143026">
    <property type="entry name" value="Kinetochore globular domain"/>
    <property type="match status" value="1"/>
</dbReference>
<dbReference type="CDD" id="cd23784">
    <property type="entry name" value="RWD_Spc25"/>
    <property type="match status" value="1"/>
</dbReference>
<keyword evidence="7 12" id="KW-0995">Kinetochore</keyword>
<accession>A0ABX6ETA0</accession>
<reference evidence="15 16" key="2">
    <citation type="submission" date="2019-11" db="EMBL/GenBank/DDBJ databases">
        <authorList>
            <person name="Lu H."/>
        </authorList>
    </citation>
    <scope>NUCLEOTIDE SEQUENCE [LARGE SCALE GENOMIC DNA]</scope>
    <source>
        <strain evidence="15 16">FIM1</strain>
    </source>
</reference>
<keyword evidence="5 12" id="KW-0132">Cell division</keyword>
<name>A0ABX6ETA0_KLUMA</name>
<dbReference type="Proteomes" id="UP000422736">
    <property type="component" value="Chromosome 1"/>
</dbReference>
<keyword evidence="6 12" id="KW-0498">Mitosis</keyword>
<evidence type="ECO:0000256" key="4">
    <source>
        <dbReference type="ARBA" id="ARBA00022454"/>
    </source>
</evidence>
<evidence type="ECO:0000313" key="15">
    <source>
        <dbReference type="EMBL" id="QGN14114.1"/>
    </source>
</evidence>
<dbReference type="InterPro" id="IPR038066">
    <property type="entry name" value="Spc24_Fungi_globular_sf"/>
</dbReference>
<comment type="similarity">
    <text evidence="2 12">Belongs to the SPC25 family.</text>
</comment>
<dbReference type="InterPro" id="IPR013255">
    <property type="entry name" value="Spc25_C"/>
</dbReference>
<evidence type="ECO:0000256" key="12">
    <source>
        <dbReference type="RuleBase" id="RU367150"/>
    </source>
</evidence>
<dbReference type="PANTHER" id="PTHR14281:SF0">
    <property type="entry name" value="KINETOCHORE PROTEIN SPC25"/>
    <property type="match status" value="1"/>
</dbReference>
<evidence type="ECO:0000256" key="9">
    <source>
        <dbReference type="ARBA" id="ARBA00023242"/>
    </source>
</evidence>
<reference evidence="15 16" key="1">
    <citation type="submission" date="2016-03" db="EMBL/GenBank/DDBJ databases">
        <title>How can Kluyveromyces marxianus grow so fast - potential evolutionary course in Saccharomyces Complex revealed by comparative genomics.</title>
        <authorList>
            <person name="Mo W."/>
            <person name="Lu W."/>
            <person name="Yang X."/>
            <person name="Qi J."/>
            <person name="Lv H."/>
        </authorList>
    </citation>
    <scope>NUCLEOTIDE SEQUENCE [LARGE SCALE GENOMIC DNA]</scope>
    <source>
        <strain evidence="15 16">FIM1</strain>
    </source>
</reference>
<dbReference type="InterPro" id="IPR045143">
    <property type="entry name" value="Spc25"/>
</dbReference>
<feature type="coiled-coil region" evidence="13">
    <location>
        <begin position="49"/>
        <end position="125"/>
    </location>
</feature>
<dbReference type="EMBL" id="CP015054">
    <property type="protein sequence ID" value="QGN14114.1"/>
    <property type="molecule type" value="Genomic_DNA"/>
</dbReference>
<evidence type="ECO:0000256" key="1">
    <source>
        <dbReference type="ARBA" id="ARBA00002772"/>
    </source>
</evidence>
<keyword evidence="16" id="KW-1185">Reference proteome</keyword>
<comment type="subcellular location">
    <subcellularLocation>
        <location evidence="12">Nucleus</location>
    </subcellularLocation>
    <subcellularLocation>
        <location evidence="12">Chromosome</location>
        <location evidence="12">Centromere</location>
        <location evidence="12">Kinetochore</location>
    </subcellularLocation>
</comment>
<gene>
    <name evidence="15" type="primary">SPC25</name>
    <name evidence="15" type="ORF">FIM1_765</name>
</gene>
<sequence length="219" mass="25166">MGIDEFSDLKSKMDGFQTKMDKFLEKSREELSVKTERYWGGETEKLRLIETLRGKLEELETRRVDLREDFESSQREANEANAQSKAYHTKLEKLKEERDFLRKEVEKLEVLLHEQARDLEREKESRELQSGRDEAEVEAFEKLLGLSISASVQDVITFTFTGDSNCWISLDVSGDGYKIAASQPQLPHVAEKDLVDQLSASDDLRVFLKSARSLLLSVS</sequence>
<evidence type="ECO:0000256" key="3">
    <source>
        <dbReference type="ARBA" id="ARBA00011562"/>
    </source>
</evidence>
<evidence type="ECO:0000256" key="6">
    <source>
        <dbReference type="ARBA" id="ARBA00022776"/>
    </source>
</evidence>
<comment type="function">
    <text evidence="1 12">Acts as a component of the essential kinetochore-associated NDC80 complex, which is required for chromosome segregation and spindle checkpoint activity.</text>
</comment>
<feature type="domain" description="Chromosome segregation protein Spc25 C-terminal" evidence="14">
    <location>
        <begin position="154"/>
        <end position="215"/>
    </location>
</feature>
<keyword evidence="9 12" id="KW-0539">Nucleus</keyword>
<evidence type="ECO:0000256" key="2">
    <source>
        <dbReference type="ARBA" id="ARBA00006379"/>
    </source>
</evidence>
<evidence type="ECO:0000256" key="7">
    <source>
        <dbReference type="ARBA" id="ARBA00022838"/>
    </source>
</evidence>
<dbReference type="Pfam" id="PF08234">
    <property type="entry name" value="Spindle_Spc25"/>
    <property type="match status" value="1"/>
</dbReference>
<evidence type="ECO:0000256" key="8">
    <source>
        <dbReference type="ARBA" id="ARBA00023054"/>
    </source>
</evidence>
<evidence type="ECO:0000256" key="5">
    <source>
        <dbReference type="ARBA" id="ARBA00022618"/>
    </source>
</evidence>
<keyword evidence="4 12" id="KW-0158">Chromosome</keyword>
<organism evidence="15 16">
    <name type="scientific">Kluyveromyces marxianus</name>
    <name type="common">Yeast</name>
    <name type="synonym">Candida kefyr</name>
    <dbReference type="NCBI Taxonomy" id="4911"/>
    <lineage>
        <taxon>Eukaryota</taxon>
        <taxon>Fungi</taxon>
        <taxon>Dikarya</taxon>
        <taxon>Ascomycota</taxon>
        <taxon>Saccharomycotina</taxon>
        <taxon>Saccharomycetes</taxon>
        <taxon>Saccharomycetales</taxon>
        <taxon>Saccharomycetaceae</taxon>
        <taxon>Kluyveromyces</taxon>
    </lineage>
</organism>
<dbReference type="PANTHER" id="PTHR14281">
    <property type="entry name" value="KINETOCHORE PROTEIN SPC25-RELATED"/>
    <property type="match status" value="1"/>
</dbReference>
<keyword evidence="8 13" id="KW-0175">Coiled coil</keyword>
<keyword evidence="11 12" id="KW-0137">Centromere</keyword>
<dbReference type="Gene3D" id="3.30.457.50">
    <property type="entry name" value="Chromosome segregation protein Spc25"/>
    <property type="match status" value="1"/>
</dbReference>
<evidence type="ECO:0000256" key="11">
    <source>
        <dbReference type="ARBA" id="ARBA00023328"/>
    </source>
</evidence>